<dbReference type="Proteomes" id="UP001228376">
    <property type="component" value="Unassembled WGS sequence"/>
</dbReference>
<gene>
    <name evidence="10" type="ORF">P5G51_016810</name>
</gene>
<dbReference type="Pfam" id="PF01694">
    <property type="entry name" value="Rhomboid"/>
    <property type="match status" value="1"/>
</dbReference>
<feature type="transmembrane region" description="Helical" evidence="8">
    <location>
        <begin position="179"/>
        <end position="198"/>
    </location>
</feature>
<proteinExistence type="predicted"/>
<evidence type="ECO:0000256" key="2">
    <source>
        <dbReference type="ARBA" id="ARBA00022670"/>
    </source>
</evidence>
<dbReference type="PANTHER" id="PTHR22936:SF69">
    <property type="entry name" value="RHOMBOID-LIKE PROTEIN"/>
    <property type="match status" value="1"/>
</dbReference>
<feature type="transmembrane region" description="Helical" evidence="8">
    <location>
        <begin position="21"/>
        <end position="44"/>
    </location>
</feature>
<evidence type="ECO:0000313" key="11">
    <source>
        <dbReference type="Proteomes" id="UP001228376"/>
    </source>
</evidence>
<evidence type="ECO:0000256" key="1">
    <source>
        <dbReference type="ARBA" id="ARBA00004141"/>
    </source>
</evidence>
<keyword evidence="2 10" id="KW-0645">Protease</keyword>
<dbReference type="SUPFAM" id="SSF144091">
    <property type="entry name" value="Rhomboid-like"/>
    <property type="match status" value="1"/>
</dbReference>
<feature type="transmembrane region" description="Helical" evidence="8">
    <location>
        <begin position="124"/>
        <end position="143"/>
    </location>
</feature>
<dbReference type="GO" id="GO:0006508">
    <property type="term" value="P:proteolysis"/>
    <property type="evidence" value="ECO:0007669"/>
    <property type="project" value="UniProtKB-KW"/>
</dbReference>
<comment type="subcellular location">
    <subcellularLocation>
        <location evidence="1">Membrane</location>
        <topology evidence="1">Multi-pass membrane protein</topology>
    </subcellularLocation>
</comment>
<feature type="transmembrane region" description="Helical" evidence="8">
    <location>
        <begin position="64"/>
        <end position="88"/>
    </location>
</feature>
<accession>A0ABU5CLY2</accession>
<evidence type="ECO:0000256" key="8">
    <source>
        <dbReference type="SAM" id="Phobius"/>
    </source>
</evidence>
<keyword evidence="3 8" id="KW-0812">Transmembrane</keyword>
<evidence type="ECO:0000256" key="7">
    <source>
        <dbReference type="ARBA" id="ARBA00023136"/>
    </source>
</evidence>
<feature type="domain" description="Peptidase S54 rhomboid" evidence="9">
    <location>
        <begin position="59"/>
        <end position="193"/>
    </location>
</feature>
<reference evidence="10 11" key="1">
    <citation type="submission" date="2023-10" db="EMBL/GenBank/DDBJ databases">
        <title>179-bfca-hs.</title>
        <authorList>
            <person name="Miliotis G."/>
            <person name="Sengupta P."/>
            <person name="Hameed A."/>
            <person name="Chuvochina M."/>
            <person name="Mcdonagh F."/>
            <person name="Simpson A.C."/>
            <person name="Singh N.K."/>
            <person name="Rekha P.D."/>
            <person name="Raman K."/>
            <person name="Hugenholtz P."/>
            <person name="Venkateswaran K."/>
        </authorList>
    </citation>
    <scope>NUCLEOTIDE SEQUENCE [LARGE SCALE GENOMIC DNA]</scope>
    <source>
        <strain evidence="10 11">179-BFC-A-HS</strain>
    </source>
</reference>
<sequence>MILVRNESFKEFLSKYPITSAIVFLNTIAFLYTSLLGALSGEGIFNRWGGISLEYIQQNEYYRFFSYAFLHGSFAHFAFNMAAIIIINPPIEKSLGKLKYAVLFFFTILGSAIAILIMSNHAVVGASGFGYGVFGVYLSIICFKKKLIDRQSRTALLVFITIGWLITLFAKGVSFAGHFGGFISGFVLGIVFLWTNSFKEMK</sequence>
<keyword evidence="7 8" id="KW-0472">Membrane</keyword>
<dbReference type="EMBL" id="JAROCA020000002">
    <property type="protein sequence ID" value="MDY0406799.1"/>
    <property type="molecule type" value="Genomic_DNA"/>
</dbReference>
<keyword evidence="5" id="KW-0720">Serine protease</keyword>
<evidence type="ECO:0000256" key="4">
    <source>
        <dbReference type="ARBA" id="ARBA00022801"/>
    </source>
</evidence>
<evidence type="ECO:0000259" key="9">
    <source>
        <dbReference type="Pfam" id="PF01694"/>
    </source>
</evidence>
<evidence type="ECO:0000313" key="10">
    <source>
        <dbReference type="EMBL" id="MDY0406799.1"/>
    </source>
</evidence>
<comment type="caution">
    <text evidence="10">The sequence shown here is derived from an EMBL/GenBank/DDBJ whole genome shotgun (WGS) entry which is preliminary data.</text>
</comment>
<dbReference type="InterPro" id="IPR022764">
    <property type="entry name" value="Peptidase_S54_rhomboid_dom"/>
</dbReference>
<organism evidence="10 11">
    <name type="scientific">Tigheibacillus jepli</name>
    <dbReference type="NCBI Taxonomy" id="3035914"/>
    <lineage>
        <taxon>Bacteria</taxon>
        <taxon>Bacillati</taxon>
        <taxon>Bacillota</taxon>
        <taxon>Bacilli</taxon>
        <taxon>Bacillales</taxon>
        <taxon>Bacillaceae</taxon>
        <taxon>Tigheibacillus</taxon>
    </lineage>
</organism>
<keyword evidence="11" id="KW-1185">Reference proteome</keyword>
<protein>
    <submittedName>
        <fullName evidence="10">Rhomboid family intramembrane serine protease</fullName>
        <ecNumber evidence="10">3.4.21.105</ecNumber>
    </submittedName>
</protein>
<evidence type="ECO:0000256" key="6">
    <source>
        <dbReference type="ARBA" id="ARBA00022989"/>
    </source>
</evidence>
<keyword evidence="6 8" id="KW-1133">Transmembrane helix</keyword>
<keyword evidence="4 10" id="KW-0378">Hydrolase</keyword>
<dbReference type="InterPro" id="IPR002610">
    <property type="entry name" value="Peptidase_S54_rhomboid-like"/>
</dbReference>
<dbReference type="EC" id="3.4.21.105" evidence="10"/>
<evidence type="ECO:0000256" key="3">
    <source>
        <dbReference type="ARBA" id="ARBA00022692"/>
    </source>
</evidence>
<feature type="transmembrane region" description="Helical" evidence="8">
    <location>
        <begin position="155"/>
        <end position="173"/>
    </location>
</feature>
<dbReference type="RefSeq" id="WP_306067766.1">
    <property type="nucleotide sequence ID" value="NZ_JAROCA020000002.1"/>
</dbReference>
<dbReference type="Gene3D" id="1.20.1540.10">
    <property type="entry name" value="Rhomboid-like"/>
    <property type="match status" value="1"/>
</dbReference>
<dbReference type="GO" id="GO:0008233">
    <property type="term" value="F:peptidase activity"/>
    <property type="evidence" value="ECO:0007669"/>
    <property type="project" value="UniProtKB-KW"/>
</dbReference>
<name>A0ABU5CLY2_9BACI</name>
<dbReference type="PANTHER" id="PTHR22936">
    <property type="entry name" value="RHOMBOID-RELATED"/>
    <property type="match status" value="1"/>
</dbReference>
<dbReference type="InterPro" id="IPR035952">
    <property type="entry name" value="Rhomboid-like_sf"/>
</dbReference>
<feature type="transmembrane region" description="Helical" evidence="8">
    <location>
        <begin position="100"/>
        <end position="118"/>
    </location>
</feature>
<evidence type="ECO:0000256" key="5">
    <source>
        <dbReference type="ARBA" id="ARBA00022825"/>
    </source>
</evidence>